<evidence type="ECO:0000313" key="2">
    <source>
        <dbReference type="EnsemblProtists" id="EKX44795"/>
    </source>
</evidence>
<dbReference type="EMBL" id="JH993002">
    <property type="protein sequence ID" value="EKX44795.1"/>
    <property type="molecule type" value="Genomic_DNA"/>
</dbReference>
<dbReference type="Proteomes" id="UP000011087">
    <property type="component" value="Unassembled WGS sequence"/>
</dbReference>
<accession>L1J9P9</accession>
<sequence length="385" mass="44784">MYVYGIIENLNIVVVFHRKKLIRFVIESSTKRKFAAKLVSTDHSELSKRALEKCLLRNLVLPMRSKLLCLSVDELKNLTVKFSPSSRPLKNRKQYVKALIHSKFRCLSNAEHSPRNRELQAVSIDVRRHFPTRKEKLRVIEFYHFTMKTFVLLLNELCSMRFDELYHMLSRHGRAPGNLTSNGNIRGRMKKAHVGNAWVMEIGITAMDRITKIDLVFGCLFHEMPEITNCLVDDYFISALRSIGAENRTCYMVAHRVRQRLCQSYGVKYISTNGRNRWLVHHLKTKLCFVVEDAIICLHSAFLHASKLKRLLVHEDISWNLTFSDIIATEQESNTCEKSCQTLECHSPEFSSELCLKYSAGLCKPKEIVGSDFFLFEWLMLKECW</sequence>
<keyword evidence="3" id="KW-1185">Reference proteome</keyword>
<proteinExistence type="predicted"/>
<reference evidence="1 3" key="1">
    <citation type="journal article" date="2012" name="Nature">
        <title>Algal genomes reveal evolutionary mosaicism and the fate of nucleomorphs.</title>
        <authorList>
            <consortium name="DOE Joint Genome Institute"/>
            <person name="Curtis B.A."/>
            <person name="Tanifuji G."/>
            <person name="Burki F."/>
            <person name="Gruber A."/>
            <person name="Irimia M."/>
            <person name="Maruyama S."/>
            <person name="Arias M.C."/>
            <person name="Ball S.G."/>
            <person name="Gile G.H."/>
            <person name="Hirakawa Y."/>
            <person name="Hopkins J.F."/>
            <person name="Kuo A."/>
            <person name="Rensing S.A."/>
            <person name="Schmutz J."/>
            <person name="Symeonidi A."/>
            <person name="Elias M."/>
            <person name="Eveleigh R.J."/>
            <person name="Herman E.K."/>
            <person name="Klute M.J."/>
            <person name="Nakayama T."/>
            <person name="Obornik M."/>
            <person name="Reyes-Prieto A."/>
            <person name="Armbrust E.V."/>
            <person name="Aves S.J."/>
            <person name="Beiko R.G."/>
            <person name="Coutinho P."/>
            <person name="Dacks J.B."/>
            <person name="Durnford D.G."/>
            <person name="Fast N.M."/>
            <person name="Green B.R."/>
            <person name="Grisdale C.J."/>
            <person name="Hempel F."/>
            <person name="Henrissat B."/>
            <person name="Hoppner M.P."/>
            <person name="Ishida K."/>
            <person name="Kim E."/>
            <person name="Koreny L."/>
            <person name="Kroth P.G."/>
            <person name="Liu Y."/>
            <person name="Malik S.B."/>
            <person name="Maier U.G."/>
            <person name="McRose D."/>
            <person name="Mock T."/>
            <person name="Neilson J.A."/>
            <person name="Onodera N.T."/>
            <person name="Poole A.M."/>
            <person name="Pritham E.J."/>
            <person name="Richards T.A."/>
            <person name="Rocap G."/>
            <person name="Roy S.W."/>
            <person name="Sarai C."/>
            <person name="Schaack S."/>
            <person name="Shirato S."/>
            <person name="Slamovits C.H."/>
            <person name="Spencer D.F."/>
            <person name="Suzuki S."/>
            <person name="Worden A.Z."/>
            <person name="Zauner S."/>
            <person name="Barry K."/>
            <person name="Bell C."/>
            <person name="Bharti A.K."/>
            <person name="Crow J.A."/>
            <person name="Grimwood J."/>
            <person name="Kramer R."/>
            <person name="Lindquist E."/>
            <person name="Lucas S."/>
            <person name="Salamov A."/>
            <person name="McFadden G.I."/>
            <person name="Lane C.E."/>
            <person name="Keeling P.J."/>
            <person name="Gray M.W."/>
            <person name="Grigoriev I.V."/>
            <person name="Archibald J.M."/>
        </authorList>
    </citation>
    <scope>NUCLEOTIDE SEQUENCE</scope>
    <source>
        <strain evidence="1 3">CCMP2712</strain>
    </source>
</reference>
<organism evidence="1">
    <name type="scientific">Guillardia theta (strain CCMP2712)</name>
    <name type="common">Cryptophyte</name>
    <dbReference type="NCBI Taxonomy" id="905079"/>
    <lineage>
        <taxon>Eukaryota</taxon>
        <taxon>Cryptophyceae</taxon>
        <taxon>Pyrenomonadales</taxon>
        <taxon>Geminigeraceae</taxon>
        <taxon>Guillardia</taxon>
    </lineage>
</organism>
<evidence type="ECO:0000313" key="3">
    <source>
        <dbReference type="Proteomes" id="UP000011087"/>
    </source>
</evidence>
<protein>
    <submittedName>
        <fullName evidence="1 2">Uncharacterized protein</fullName>
    </submittedName>
</protein>
<dbReference type="KEGG" id="gtt:GUITHDRAFT_109221"/>
<dbReference type="EnsemblProtists" id="EKX44795">
    <property type="protein sequence ID" value="EKX44795"/>
    <property type="gene ID" value="GUITHDRAFT_109221"/>
</dbReference>
<evidence type="ECO:0000313" key="1">
    <source>
        <dbReference type="EMBL" id="EKX44795.1"/>
    </source>
</evidence>
<dbReference type="AlphaFoldDB" id="L1J9P9"/>
<gene>
    <name evidence="1" type="ORF">GUITHDRAFT_109221</name>
</gene>
<reference evidence="3" key="2">
    <citation type="submission" date="2012-11" db="EMBL/GenBank/DDBJ databases">
        <authorList>
            <person name="Kuo A."/>
            <person name="Curtis B.A."/>
            <person name="Tanifuji G."/>
            <person name="Burki F."/>
            <person name="Gruber A."/>
            <person name="Irimia M."/>
            <person name="Maruyama S."/>
            <person name="Arias M.C."/>
            <person name="Ball S.G."/>
            <person name="Gile G.H."/>
            <person name="Hirakawa Y."/>
            <person name="Hopkins J.F."/>
            <person name="Rensing S.A."/>
            <person name="Schmutz J."/>
            <person name="Symeonidi A."/>
            <person name="Elias M."/>
            <person name="Eveleigh R.J."/>
            <person name="Herman E.K."/>
            <person name="Klute M.J."/>
            <person name="Nakayama T."/>
            <person name="Obornik M."/>
            <person name="Reyes-Prieto A."/>
            <person name="Armbrust E.V."/>
            <person name="Aves S.J."/>
            <person name="Beiko R.G."/>
            <person name="Coutinho P."/>
            <person name="Dacks J.B."/>
            <person name="Durnford D.G."/>
            <person name="Fast N.M."/>
            <person name="Green B.R."/>
            <person name="Grisdale C."/>
            <person name="Hempe F."/>
            <person name="Henrissat B."/>
            <person name="Hoppner M.P."/>
            <person name="Ishida K.-I."/>
            <person name="Kim E."/>
            <person name="Koreny L."/>
            <person name="Kroth P.G."/>
            <person name="Liu Y."/>
            <person name="Malik S.-B."/>
            <person name="Maier U.G."/>
            <person name="McRose D."/>
            <person name="Mock T."/>
            <person name="Neilson J.A."/>
            <person name="Onodera N.T."/>
            <person name="Poole A.M."/>
            <person name="Pritham E.J."/>
            <person name="Richards T.A."/>
            <person name="Rocap G."/>
            <person name="Roy S.W."/>
            <person name="Sarai C."/>
            <person name="Schaack S."/>
            <person name="Shirato S."/>
            <person name="Slamovits C.H."/>
            <person name="Spencer D.F."/>
            <person name="Suzuki S."/>
            <person name="Worden A.Z."/>
            <person name="Zauner S."/>
            <person name="Barry K."/>
            <person name="Bell C."/>
            <person name="Bharti A.K."/>
            <person name="Crow J.A."/>
            <person name="Grimwood J."/>
            <person name="Kramer R."/>
            <person name="Lindquist E."/>
            <person name="Lucas S."/>
            <person name="Salamov A."/>
            <person name="McFadden G.I."/>
            <person name="Lane C.E."/>
            <person name="Keeling P.J."/>
            <person name="Gray M.W."/>
            <person name="Grigoriev I.V."/>
            <person name="Archibald J.M."/>
        </authorList>
    </citation>
    <scope>NUCLEOTIDE SEQUENCE</scope>
    <source>
        <strain evidence="3">CCMP2712</strain>
    </source>
</reference>
<dbReference type="HOGENOM" id="CLU_718550_0_0_1"/>
<reference evidence="2" key="3">
    <citation type="submission" date="2016-03" db="UniProtKB">
        <authorList>
            <consortium name="EnsemblProtists"/>
        </authorList>
    </citation>
    <scope>IDENTIFICATION</scope>
</reference>
<dbReference type="PaxDb" id="55529-EKX44795"/>
<dbReference type="RefSeq" id="XP_005831775.1">
    <property type="nucleotide sequence ID" value="XM_005831718.1"/>
</dbReference>
<dbReference type="GeneID" id="17301502"/>
<name>L1J9P9_GUITC</name>